<accession>A0A0M8P1L7</accession>
<reference evidence="5 6" key="1">
    <citation type="submission" date="2015-08" db="EMBL/GenBank/DDBJ databases">
        <title>Genome sequencing of Penicillium nordicum.</title>
        <authorList>
            <person name="Nguyen H.D."/>
            <person name="Seifert K.A."/>
        </authorList>
    </citation>
    <scope>NUCLEOTIDE SEQUENCE [LARGE SCALE GENOMIC DNA]</scope>
    <source>
        <strain evidence="5 6">DAOMC 185683</strain>
    </source>
</reference>
<evidence type="ECO:0000313" key="6">
    <source>
        <dbReference type="Proteomes" id="UP000037696"/>
    </source>
</evidence>
<evidence type="ECO:0000313" key="5">
    <source>
        <dbReference type="EMBL" id="KOS43298.1"/>
    </source>
</evidence>
<keyword evidence="3" id="KW-0134">Cell wall</keyword>
<feature type="domain" description="Glucose-methanol-choline oxidoreductase C-terminal" evidence="4">
    <location>
        <begin position="2"/>
        <end position="134"/>
    </location>
</feature>
<dbReference type="Proteomes" id="UP000037696">
    <property type="component" value="Unassembled WGS sequence"/>
</dbReference>
<dbReference type="SUPFAM" id="SSF51905">
    <property type="entry name" value="FAD/NAD(P)-binding domain"/>
    <property type="match status" value="1"/>
</dbReference>
<dbReference type="PANTHER" id="PTHR11552:SF138">
    <property type="entry name" value="DEHYDROGENASE PKFF-RELATED"/>
    <property type="match status" value="1"/>
</dbReference>
<evidence type="ECO:0000256" key="3">
    <source>
        <dbReference type="ARBA" id="ARBA00022512"/>
    </source>
</evidence>
<evidence type="ECO:0000256" key="2">
    <source>
        <dbReference type="ARBA" id="ARBA00010790"/>
    </source>
</evidence>
<dbReference type="Gene3D" id="3.30.560.10">
    <property type="entry name" value="Glucose Oxidase, domain 3"/>
    <property type="match status" value="1"/>
</dbReference>
<dbReference type="EMBL" id="LHQQ01000084">
    <property type="protein sequence ID" value="KOS43298.1"/>
    <property type="molecule type" value="Genomic_DNA"/>
</dbReference>
<dbReference type="InterPro" id="IPR036188">
    <property type="entry name" value="FAD/NAD-bd_sf"/>
</dbReference>
<sequence>MSRGNVTLQSADTSDLPVINPNWLDDQADQEVVVAMFKRIRQAFQSEAMQPVVIGEEYNPGPQVQSDDQILQFIKDNMMTLWHPSCTCKMGTSDDDMAVVDSQARVYGVDGLRVVDASAFPFLPPGHPQSTVCMFLGYFSDLPSANCVTDMLAEKIVAEIIQDS</sequence>
<evidence type="ECO:0000259" key="4">
    <source>
        <dbReference type="Pfam" id="PF05199"/>
    </source>
</evidence>
<name>A0A0M8P1L7_9EURO</name>
<dbReference type="GO" id="GO:0050660">
    <property type="term" value="F:flavin adenine dinucleotide binding"/>
    <property type="evidence" value="ECO:0007669"/>
    <property type="project" value="InterPro"/>
</dbReference>
<dbReference type="InterPro" id="IPR012132">
    <property type="entry name" value="GMC_OxRdtase"/>
</dbReference>
<evidence type="ECO:0000256" key="1">
    <source>
        <dbReference type="ARBA" id="ARBA00004191"/>
    </source>
</evidence>
<dbReference type="GO" id="GO:0016614">
    <property type="term" value="F:oxidoreductase activity, acting on CH-OH group of donors"/>
    <property type="evidence" value="ECO:0007669"/>
    <property type="project" value="InterPro"/>
</dbReference>
<dbReference type="GO" id="GO:0044550">
    <property type="term" value="P:secondary metabolite biosynthetic process"/>
    <property type="evidence" value="ECO:0007669"/>
    <property type="project" value="TreeGrafter"/>
</dbReference>
<dbReference type="AlphaFoldDB" id="A0A0M8P1L7"/>
<keyword evidence="3" id="KW-0964">Secreted</keyword>
<dbReference type="OrthoDB" id="269227at2759"/>
<dbReference type="Pfam" id="PF05199">
    <property type="entry name" value="GMC_oxred_C"/>
    <property type="match status" value="1"/>
</dbReference>
<comment type="caution">
    <text evidence="5">The sequence shown here is derived from an EMBL/GenBank/DDBJ whole genome shotgun (WGS) entry which is preliminary data.</text>
</comment>
<dbReference type="SUPFAM" id="SSF54373">
    <property type="entry name" value="FAD-linked reductases, C-terminal domain"/>
    <property type="match status" value="1"/>
</dbReference>
<organism evidence="5 6">
    <name type="scientific">Penicillium nordicum</name>
    <dbReference type="NCBI Taxonomy" id="229535"/>
    <lineage>
        <taxon>Eukaryota</taxon>
        <taxon>Fungi</taxon>
        <taxon>Dikarya</taxon>
        <taxon>Ascomycota</taxon>
        <taxon>Pezizomycotina</taxon>
        <taxon>Eurotiomycetes</taxon>
        <taxon>Eurotiomycetidae</taxon>
        <taxon>Eurotiales</taxon>
        <taxon>Aspergillaceae</taxon>
        <taxon>Penicillium</taxon>
    </lineage>
</organism>
<gene>
    <name evidence="5" type="ORF">ACN38_g5774</name>
</gene>
<dbReference type="PANTHER" id="PTHR11552">
    <property type="entry name" value="GLUCOSE-METHANOL-CHOLINE GMC OXIDOREDUCTASE"/>
    <property type="match status" value="1"/>
</dbReference>
<proteinExistence type="inferred from homology"/>
<protein>
    <recommendedName>
        <fullName evidence="4">Glucose-methanol-choline oxidoreductase C-terminal domain-containing protein</fullName>
    </recommendedName>
</protein>
<dbReference type="InterPro" id="IPR007867">
    <property type="entry name" value="GMC_OxRtase_C"/>
</dbReference>
<comment type="similarity">
    <text evidence="2">Belongs to the GMC oxidoreductase family.</text>
</comment>
<comment type="subcellular location">
    <subcellularLocation>
        <location evidence="1">Secreted</location>
        <location evidence="1">Cell wall</location>
    </subcellularLocation>
</comment>
<dbReference type="STRING" id="229535.A0A0M8P1L7"/>
<keyword evidence="6" id="KW-1185">Reference proteome</keyword>